<dbReference type="SMART" id="SM00530">
    <property type="entry name" value="HTH_XRE"/>
    <property type="match status" value="1"/>
</dbReference>
<dbReference type="EMBL" id="VFPD01000003">
    <property type="protein sequence ID" value="TQM18289.1"/>
    <property type="molecule type" value="Genomic_DNA"/>
</dbReference>
<dbReference type="AlphaFoldDB" id="A0A543E9Y4"/>
<name>A0A543E9Y4_9FLAO</name>
<protein>
    <submittedName>
        <fullName evidence="2">Helix-turn-helix protein</fullName>
    </submittedName>
</protein>
<dbReference type="RefSeq" id="WP_142018651.1">
    <property type="nucleotide sequence ID" value="NZ_VFPD01000003.1"/>
</dbReference>
<dbReference type="InterPro" id="IPR010982">
    <property type="entry name" value="Lambda_DNA-bd_dom_sf"/>
</dbReference>
<dbReference type="CDD" id="cd00093">
    <property type="entry name" value="HTH_XRE"/>
    <property type="match status" value="1"/>
</dbReference>
<dbReference type="PROSITE" id="PS50943">
    <property type="entry name" value="HTH_CROC1"/>
    <property type="match status" value="1"/>
</dbReference>
<evidence type="ECO:0000259" key="1">
    <source>
        <dbReference type="PROSITE" id="PS50943"/>
    </source>
</evidence>
<dbReference type="Pfam" id="PF01381">
    <property type="entry name" value="HTH_3"/>
    <property type="match status" value="1"/>
</dbReference>
<reference evidence="2 3" key="1">
    <citation type="submission" date="2019-06" db="EMBL/GenBank/DDBJ databases">
        <title>Sorghum-associated microbial communities from plants grown in Nebraska, USA.</title>
        <authorList>
            <person name="Schachtman D."/>
        </authorList>
    </citation>
    <scope>NUCLEOTIDE SEQUENCE [LARGE SCALE GENOMIC DNA]</scope>
    <source>
        <strain evidence="2 3">110</strain>
    </source>
</reference>
<sequence length="137" mass="15657">MDDKNKNNLISCYLKDFFKEKSISQKEIQESLNVSQQYVSSILNGKKSIGKKLAEKLFELYGVDKTILLTGEVPNIAKKELLGKNLDVPVEFVKLLQEQQIAFNAIQTIQDRKIEILTKNIESLKKELSELKSLINN</sequence>
<comment type="caution">
    <text evidence="2">The sequence shown here is derived from an EMBL/GenBank/DDBJ whole genome shotgun (WGS) entry which is preliminary data.</text>
</comment>
<dbReference type="GO" id="GO:0003677">
    <property type="term" value="F:DNA binding"/>
    <property type="evidence" value="ECO:0007669"/>
    <property type="project" value="InterPro"/>
</dbReference>
<dbReference type="Gene3D" id="1.10.260.40">
    <property type="entry name" value="lambda repressor-like DNA-binding domains"/>
    <property type="match status" value="1"/>
</dbReference>
<feature type="domain" description="HTH cro/C1-type" evidence="1">
    <location>
        <begin position="14"/>
        <end position="68"/>
    </location>
</feature>
<gene>
    <name evidence="2" type="ORF">FB551_4070</name>
</gene>
<organism evidence="2 3">
    <name type="scientific">Chryseobacterium aquifrigidense</name>
    <dbReference type="NCBI Taxonomy" id="558021"/>
    <lineage>
        <taxon>Bacteria</taxon>
        <taxon>Pseudomonadati</taxon>
        <taxon>Bacteroidota</taxon>
        <taxon>Flavobacteriia</taxon>
        <taxon>Flavobacteriales</taxon>
        <taxon>Weeksellaceae</taxon>
        <taxon>Chryseobacterium group</taxon>
        <taxon>Chryseobacterium</taxon>
    </lineage>
</organism>
<keyword evidence="3" id="KW-1185">Reference proteome</keyword>
<evidence type="ECO:0000313" key="2">
    <source>
        <dbReference type="EMBL" id="TQM18289.1"/>
    </source>
</evidence>
<dbReference type="Proteomes" id="UP000316437">
    <property type="component" value="Unassembled WGS sequence"/>
</dbReference>
<evidence type="ECO:0000313" key="3">
    <source>
        <dbReference type="Proteomes" id="UP000316437"/>
    </source>
</evidence>
<dbReference type="SUPFAM" id="SSF47413">
    <property type="entry name" value="lambda repressor-like DNA-binding domains"/>
    <property type="match status" value="1"/>
</dbReference>
<proteinExistence type="predicted"/>
<dbReference type="InterPro" id="IPR001387">
    <property type="entry name" value="Cro/C1-type_HTH"/>
</dbReference>
<accession>A0A543E9Y4</accession>